<protein>
    <submittedName>
        <fullName evidence="2">Uncharacterized protein</fullName>
    </submittedName>
</protein>
<dbReference type="RefSeq" id="WP_142903605.1">
    <property type="nucleotide sequence ID" value="NZ_ML660090.1"/>
</dbReference>
<comment type="caution">
    <text evidence="2">The sequence shown here is derived from an EMBL/GenBank/DDBJ whole genome shotgun (WGS) entry which is preliminary data.</text>
</comment>
<keyword evidence="3" id="KW-1185">Reference proteome</keyword>
<evidence type="ECO:0000313" key="2">
    <source>
        <dbReference type="EMBL" id="TQV82589.1"/>
    </source>
</evidence>
<dbReference type="Proteomes" id="UP000319732">
    <property type="component" value="Unassembled WGS sequence"/>
</dbReference>
<name>A0A545TZE9_9GAMM</name>
<feature type="region of interest" description="Disordered" evidence="1">
    <location>
        <begin position="106"/>
        <end position="143"/>
    </location>
</feature>
<dbReference type="AlphaFoldDB" id="A0A545TZE9"/>
<proteinExistence type="predicted"/>
<evidence type="ECO:0000313" key="3">
    <source>
        <dbReference type="Proteomes" id="UP000319732"/>
    </source>
</evidence>
<dbReference type="EMBL" id="VHSG01000007">
    <property type="protein sequence ID" value="TQV82589.1"/>
    <property type="molecule type" value="Genomic_DNA"/>
</dbReference>
<reference evidence="2 3" key="1">
    <citation type="submission" date="2019-06" db="EMBL/GenBank/DDBJ databases">
        <title>Whole genome sequence for Cellvibrionaceae sp. R142.</title>
        <authorList>
            <person name="Wang G."/>
        </authorList>
    </citation>
    <scope>NUCLEOTIDE SEQUENCE [LARGE SCALE GENOMIC DNA]</scope>
    <source>
        <strain evidence="2 3">R142</strain>
    </source>
</reference>
<accession>A0A545TZE9</accession>
<feature type="region of interest" description="Disordered" evidence="1">
    <location>
        <begin position="36"/>
        <end position="63"/>
    </location>
</feature>
<sequence length="143" mass="15923">MTLPKRYWYYSALCLVAVVTALVLVTLGDDKAASLPMSGFSDNANKNTPLSAETSRADVEVESLPAPAKKLNRMLTEPAFKPTIDESLDEKIHQLDKEITKINEQLKSQGIEIPDARHTQSDSYSSSEMQSRLQAIKDHMNDK</sequence>
<evidence type="ECO:0000256" key="1">
    <source>
        <dbReference type="SAM" id="MobiDB-lite"/>
    </source>
</evidence>
<organism evidence="2 3">
    <name type="scientific">Exilibacterium tricleocarpae</name>
    <dbReference type="NCBI Taxonomy" id="2591008"/>
    <lineage>
        <taxon>Bacteria</taxon>
        <taxon>Pseudomonadati</taxon>
        <taxon>Pseudomonadota</taxon>
        <taxon>Gammaproteobacteria</taxon>
        <taxon>Cellvibrionales</taxon>
        <taxon>Cellvibrionaceae</taxon>
        <taxon>Exilibacterium</taxon>
    </lineage>
</organism>
<feature type="compositionally biased region" description="Polar residues" evidence="1">
    <location>
        <begin position="40"/>
        <end position="54"/>
    </location>
</feature>
<feature type="compositionally biased region" description="Low complexity" evidence="1">
    <location>
        <begin position="121"/>
        <end position="131"/>
    </location>
</feature>
<gene>
    <name evidence="2" type="ORF">FKG94_07605</name>
</gene>